<protein>
    <submittedName>
        <fullName evidence="3">LPS export ABC transporter periplasmic protein LptC</fullName>
    </submittedName>
</protein>
<reference evidence="4" key="1">
    <citation type="submission" date="2017-10" db="EMBL/GenBank/DDBJ databases">
        <title>Completed PacBio SMRT sequence of Methylosinus trichosporium OB3b reveals presence of a third large plasmid.</title>
        <authorList>
            <person name="Charles T.C."/>
            <person name="Lynch M.D.J."/>
            <person name="Heil J.R."/>
            <person name="Cheng J."/>
        </authorList>
    </citation>
    <scope>NUCLEOTIDE SEQUENCE [LARGE SCALE GENOMIC DNA]</scope>
    <source>
        <strain evidence="4">OB3b</strain>
    </source>
</reference>
<keyword evidence="2" id="KW-0812">Transmembrane</keyword>
<evidence type="ECO:0000256" key="1">
    <source>
        <dbReference type="SAM" id="MobiDB-lite"/>
    </source>
</evidence>
<evidence type="ECO:0000313" key="3">
    <source>
        <dbReference type="EMBL" id="ATQ68521.1"/>
    </source>
</evidence>
<dbReference type="InterPro" id="IPR010664">
    <property type="entry name" value="LipoPS_assembly_LptC-rel"/>
</dbReference>
<feature type="compositionally biased region" description="Basic and acidic residues" evidence="1">
    <location>
        <begin position="227"/>
        <end position="249"/>
    </location>
</feature>
<sequence>MSDDAVSPSGLDRLDGLIAARPDAIPEARRHTQRVARLRRFLIWGSAGIVVAALLGALVRSLSFLPVNLSFSRIVTQGTRITIESPKLVAYRKDGRPYELRARTAVQDLDHPDIYELNELEVRITNDSDGVIILTSQRGVYDGGKDEAALSGDAHIYDGTRFDMKTAAATIDFRGGLVTSTTPTTLMLDESVVTAQACEFSQTEKRATFTGAVHTTFPGDEDAPPEATERLFPVRDAPETDAPMRDAAP</sequence>
<dbReference type="Proteomes" id="UP000230709">
    <property type="component" value="Chromosome"/>
</dbReference>
<gene>
    <name evidence="3" type="primary">lptC</name>
    <name evidence="3" type="ORF">CQW49_11995</name>
</gene>
<dbReference type="Gene3D" id="2.60.450.10">
    <property type="entry name" value="Lipopolysaccharide (LPS) transport protein A like domain"/>
    <property type="match status" value="1"/>
</dbReference>
<accession>A0A2D2D0J1</accession>
<feature type="region of interest" description="Disordered" evidence="1">
    <location>
        <begin position="216"/>
        <end position="249"/>
    </location>
</feature>
<keyword evidence="2" id="KW-1133">Transmembrane helix</keyword>
<keyword evidence="2" id="KW-0472">Membrane</keyword>
<name>A0A2D2D0J1_METT3</name>
<feature type="transmembrane region" description="Helical" evidence="2">
    <location>
        <begin position="41"/>
        <end position="59"/>
    </location>
</feature>
<dbReference type="Pfam" id="PF06835">
    <property type="entry name" value="LptC"/>
    <property type="match status" value="1"/>
</dbReference>
<keyword evidence="4" id="KW-1185">Reference proteome</keyword>
<dbReference type="GO" id="GO:0005886">
    <property type="term" value="C:plasma membrane"/>
    <property type="evidence" value="ECO:0007669"/>
    <property type="project" value="InterPro"/>
</dbReference>
<dbReference type="EMBL" id="CP023737">
    <property type="protein sequence ID" value="ATQ68521.1"/>
    <property type="molecule type" value="Genomic_DNA"/>
</dbReference>
<dbReference type="KEGG" id="mtw:CQW49_11995"/>
<dbReference type="STRING" id="595536.GCA_000178815_02767"/>
<evidence type="ECO:0000313" key="4">
    <source>
        <dbReference type="Proteomes" id="UP000230709"/>
    </source>
</evidence>
<dbReference type="GO" id="GO:0015221">
    <property type="term" value="F:lipopolysaccharide transmembrane transporter activity"/>
    <property type="evidence" value="ECO:0007669"/>
    <property type="project" value="InterPro"/>
</dbReference>
<organism evidence="3 4">
    <name type="scientific">Methylosinus trichosporium (strain ATCC 35070 / NCIMB 11131 / UNIQEM 75 / OB3b)</name>
    <dbReference type="NCBI Taxonomy" id="595536"/>
    <lineage>
        <taxon>Bacteria</taxon>
        <taxon>Pseudomonadati</taxon>
        <taxon>Pseudomonadota</taxon>
        <taxon>Alphaproteobacteria</taxon>
        <taxon>Hyphomicrobiales</taxon>
        <taxon>Methylocystaceae</taxon>
        <taxon>Methylosinus</taxon>
    </lineage>
</organism>
<dbReference type="AlphaFoldDB" id="A0A2D2D0J1"/>
<proteinExistence type="predicted"/>
<dbReference type="RefSeq" id="WP_003612281.1">
    <property type="nucleotide sequence ID" value="NZ_ADVE02000001.1"/>
</dbReference>
<evidence type="ECO:0000256" key="2">
    <source>
        <dbReference type="SAM" id="Phobius"/>
    </source>
</evidence>
<dbReference type="InterPro" id="IPR026265">
    <property type="entry name" value="LptC"/>
</dbReference>
<dbReference type="NCBIfam" id="TIGR04409">
    <property type="entry name" value="LptC_YrbK"/>
    <property type="match status" value="1"/>
</dbReference>